<sequence>MMSSQRNFPQELLLESSEKRGTWFEQYVKVEHPIMENIVEDLVERIKNPAGSNLIMVVGPTGVGKTTVQELVVRKIYQWCAEKEDIDNRIPITGLELPSPELGRFNWKAYYKRALEALNEPLIDFKVDYDTLKKDGNRKKISPYDKRTSPELRRSLEKAFYYRKPLAFLVDEAQHFSNIASGKTLHLQLDVIKSLANISGVLHILVGHYDLADFINLSGQLSRRVTDIHFARYNANNIDELKHFVNVLANLQQQLPLEKEPDLINHYDFIYERTLGCVGILKDWLSRCLVGTLNNGEVTISLQSLKKYALPISKIEVMMEEIKVGEDKFNEDKDKVIELRVRMGLDKFNVDSVNQVSSNLHSNSKQNVGVRKAKRDVIGK</sequence>
<accession>A0A9W7QLY5</accession>
<proteinExistence type="predicted"/>
<evidence type="ECO:0000313" key="2">
    <source>
        <dbReference type="EMBL" id="KAB2400098.1"/>
    </source>
</evidence>
<dbReference type="Gene3D" id="3.40.50.300">
    <property type="entry name" value="P-loop containing nucleotide triphosphate hydrolases"/>
    <property type="match status" value="1"/>
</dbReference>
<gene>
    <name evidence="2" type="ORF">F8172_01030</name>
</gene>
<comment type="caution">
    <text evidence="2">The sequence shown here is derived from an EMBL/GenBank/DDBJ whole genome shotgun (WGS) entry which is preliminary data.</text>
</comment>
<evidence type="ECO:0000313" key="3">
    <source>
        <dbReference type="Proteomes" id="UP000475765"/>
    </source>
</evidence>
<dbReference type="AlphaFoldDB" id="A0A9W7QLY5"/>
<protein>
    <submittedName>
        <fullName evidence="2">AAA family ATPase</fullName>
    </submittedName>
</protein>
<dbReference type="Pfam" id="PF13401">
    <property type="entry name" value="AAA_22"/>
    <property type="match status" value="1"/>
</dbReference>
<dbReference type="GO" id="GO:0016887">
    <property type="term" value="F:ATP hydrolysis activity"/>
    <property type="evidence" value="ECO:0007669"/>
    <property type="project" value="InterPro"/>
</dbReference>
<dbReference type="EMBL" id="WBPP01000004">
    <property type="protein sequence ID" value="KAB2400098.1"/>
    <property type="molecule type" value="Genomic_DNA"/>
</dbReference>
<organism evidence="2 3">
    <name type="scientific">Bacillus cereus</name>
    <dbReference type="NCBI Taxonomy" id="1396"/>
    <lineage>
        <taxon>Bacteria</taxon>
        <taxon>Bacillati</taxon>
        <taxon>Bacillota</taxon>
        <taxon>Bacilli</taxon>
        <taxon>Bacillales</taxon>
        <taxon>Bacillaceae</taxon>
        <taxon>Bacillus</taxon>
        <taxon>Bacillus cereus group</taxon>
    </lineage>
</organism>
<name>A0A9W7QLY5_BACCE</name>
<dbReference type="InterPro" id="IPR049945">
    <property type="entry name" value="AAA_22"/>
</dbReference>
<dbReference type="InterPro" id="IPR027417">
    <property type="entry name" value="P-loop_NTPase"/>
</dbReference>
<evidence type="ECO:0000259" key="1">
    <source>
        <dbReference type="Pfam" id="PF13401"/>
    </source>
</evidence>
<reference evidence="2 3" key="1">
    <citation type="submission" date="2019-10" db="EMBL/GenBank/DDBJ databases">
        <title>Bacillus from the desert of Cuatro Cinegas, Coahuila.</title>
        <authorList>
            <person name="Olmedo-Alvarez G."/>
            <person name="Saldana S."/>
            <person name="Barcelo D."/>
        </authorList>
    </citation>
    <scope>NUCLEOTIDE SEQUENCE [LARGE SCALE GENOMIC DNA]</scope>
    <source>
        <strain evidence="2 3">CH417_13T</strain>
    </source>
</reference>
<feature type="domain" description="ORC1/DEAH AAA+ ATPase" evidence="1">
    <location>
        <begin position="52"/>
        <end position="213"/>
    </location>
</feature>
<dbReference type="Proteomes" id="UP000475765">
    <property type="component" value="Unassembled WGS sequence"/>
</dbReference>
<dbReference type="SUPFAM" id="SSF52540">
    <property type="entry name" value="P-loop containing nucleoside triphosphate hydrolases"/>
    <property type="match status" value="1"/>
</dbReference>